<dbReference type="EMBL" id="LGRX02008766">
    <property type="protein sequence ID" value="KAK3272838.1"/>
    <property type="molecule type" value="Genomic_DNA"/>
</dbReference>
<dbReference type="GO" id="GO:0005730">
    <property type="term" value="C:nucleolus"/>
    <property type="evidence" value="ECO:0007669"/>
    <property type="project" value="UniProtKB-SubCell"/>
</dbReference>
<comment type="similarity">
    <text evidence="2">Belongs to the EBP2 family.</text>
</comment>
<protein>
    <recommendedName>
        <fullName evidence="9">rRNA processing protein EBP2</fullName>
    </recommendedName>
</protein>
<dbReference type="GO" id="GO:0034399">
    <property type="term" value="C:nuclear periphery"/>
    <property type="evidence" value="ECO:0007669"/>
    <property type="project" value="TreeGrafter"/>
</dbReference>
<dbReference type="AlphaFoldDB" id="A0AAE0L5H8"/>
<evidence type="ECO:0000256" key="1">
    <source>
        <dbReference type="ARBA" id="ARBA00004604"/>
    </source>
</evidence>
<dbReference type="GO" id="GO:0042273">
    <property type="term" value="P:ribosomal large subunit biogenesis"/>
    <property type="evidence" value="ECO:0007669"/>
    <property type="project" value="TreeGrafter"/>
</dbReference>
<dbReference type="Proteomes" id="UP001190700">
    <property type="component" value="Unassembled WGS sequence"/>
</dbReference>
<evidence type="ECO:0000256" key="2">
    <source>
        <dbReference type="ARBA" id="ARBA00007336"/>
    </source>
</evidence>
<dbReference type="GO" id="GO:0030687">
    <property type="term" value="C:preribosome, large subunit precursor"/>
    <property type="evidence" value="ECO:0007669"/>
    <property type="project" value="TreeGrafter"/>
</dbReference>
<evidence type="ECO:0000256" key="3">
    <source>
        <dbReference type="ARBA" id="ARBA00022517"/>
    </source>
</evidence>
<feature type="region of interest" description="Disordered" evidence="6">
    <location>
        <begin position="1"/>
        <end position="24"/>
    </location>
</feature>
<feature type="compositionally biased region" description="Basic residues" evidence="6">
    <location>
        <begin position="284"/>
        <end position="297"/>
    </location>
</feature>
<dbReference type="Pfam" id="PF05890">
    <property type="entry name" value="Ebp2"/>
    <property type="match status" value="1"/>
</dbReference>
<evidence type="ECO:0008006" key="9">
    <source>
        <dbReference type="Google" id="ProtNLM"/>
    </source>
</evidence>
<name>A0AAE0L5H8_9CHLO</name>
<reference evidence="7 8" key="1">
    <citation type="journal article" date="2015" name="Genome Biol. Evol.">
        <title>Comparative Genomics of a Bacterivorous Green Alga Reveals Evolutionary Causalities and Consequences of Phago-Mixotrophic Mode of Nutrition.</title>
        <authorList>
            <person name="Burns J.A."/>
            <person name="Paasch A."/>
            <person name="Narechania A."/>
            <person name="Kim E."/>
        </authorList>
    </citation>
    <scope>NUCLEOTIDE SEQUENCE [LARGE SCALE GENOMIC DNA]</scope>
    <source>
        <strain evidence="7 8">PLY_AMNH</strain>
    </source>
</reference>
<proteinExistence type="inferred from homology"/>
<keyword evidence="4" id="KW-0175">Coiled coil</keyword>
<evidence type="ECO:0000313" key="7">
    <source>
        <dbReference type="EMBL" id="KAK3272838.1"/>
    </source>
</evidence>
<evidence type="ECO:0000256" key="5">
    <source>
        <dbReference type="ARBA" id="ARBA00023242"/>
    </source>
</evidence>
<feature type="compositionally biased region" description="Acidic residues" evidence="6">
    <location>
        <begin position="14"/>
        <end position="24"/>
    </location>
</feature>
<keyword evidence="5" id="KW-0539">Nucleus</keyword>
<evidence type="ECO:0000256" key="6">
    <source>
        <dbReference type="SAM" id="MobiDB-lite"/>
    </source>
</evidence>
<feature type="compositionally biased region" description="Gly residues" evidence="6">
    <location>
        <begin position="265"/>
        <end position="279"/>
    </location>
</feature>
<evidence type="ECO:0000256" key="4">
    <source>
        <dbReference type="ARBA" id="ARBA00023054"/>
    </source>
</evidence>
<gene>
    <name evidence="7" type="ORF">CYMTET_18885</name>
</gene>
<comment type="subcellular location">
    <subcellularLocation>
        <location evidence="1">Nucleus</location>
        <location evidence="1">Nucleolus</location>
    </subcellularLocation>
</comment>
<comment type="caution">
    <text evidence="7">The sequence shown here is derived from an EMBL/GenBank/DDBJ whole genome shotgun (WGS) entry which is preliminary data.</text>
</comment>
<dbReference type="GO" id="GO:0006364">
    <property type="term" value="P:rRNA processing"/>
    <property type="evidence" value="ECO:0007669"/>
    <property type="project" value="TreeGrafter"/>
</dbReference>
<evidence type="ECO:0000313" key="8">
    <source>
        <dbReference type="Proteomes" id="UP001190700"/>
    </source>
</evidence>
<feature type="compositionally biased region" description="Polar residues" evidence="6">
    <location>
        <begin position="1"/>
        <end position="10"/>
    </location>
</feature>
<keyword evidence="8" id="KW-1185">Reference proteome</keyword>
<feature type="region of interest" description="Disordered" evidence="6">
    <location>
        <begin position="143"/>
        <end position="297"/>
    </location>
</feature>
<sequence length="297" mass="33357">MKTKETTMLVSNADSEEDDSDDEFEAELAASGLMDQEEREAIYNVDGLHEGLEQIGWDESVIWEEGRIITNETPTQVSDINDDLSRELAFYNQALTSAREACNLFTKAKVPFRRPDDYYAEMVKSDQHMGKVRERLLVQQKQIEESEQRRKQREAKRYGKQVQAEVLKERKKSKKDMEEKLTKWRKERNKTGGTGDEDDFPMEMMQDKPQAVKGDRSRSGGNKASKKREAKNSKFGFGGRKKLAKQNTAGSSADVDGFRPSRPGVKGGISKKGGGGKGGAASKRPGKARRQQARGGK</sequence>
<dbReference type="InterPro" id="IPR008610">
    <property type="entry name" value="Ebp2"/>
</dbReference>
<dbReference type="PANTHER" id="PTHR13028:SF0">
    <property type="entry name" value="RRNA-PROCESSING PROTEIN EBP2-RELATED"/>
    <property type="match status" value="1"/>
</dbReference>
<feature type="compositionally biased region" description="Basic and acidic residues" evidence="6">
    <location>
        <begin position="175"/>
        <end position="184"/>
    </location>
</feature>
<dbReference type="PANTHER" id="PTHR13028">
    <property type="entry name" value="RRNA PROCESSING PROTEIN EBNA1-BINDING PROTEIN-RELATED"/>
    <property type="match status" value="1"/>
</dbReference>
<keyword evidence="3" id="KW-0690">Ribosome biogenesis</keyword>
<accession>A0AAE0L5H8</accession>
<organism evidence="7 8">
    <name type="scientific">Cymbomonas tetramitiformis</name>
    <dbReference type="NCBI Taxonomy" id="36881"/>
    <lineage>
        <taxon>Eukaryota</taxon>
        <taxon>Viridiplantae</taxon>
        <taxon>Chlorophyta</taxon>
        <taxon>Pyramimonadophyceae</taxon>
        <taxon>Pyramimonadales</taxon>
        <taxon>Pyramimonadaceae</taxon>
        <taxon>Cymbomonas</taxon>
    </lineage>
</organism>